<evidence type="ECO:0000256" key="2">
    <source>
        <dbReference type="ARBA" id="ARBA00022737"/>
    </source>
</evidence>
<proteinExistence type="predicted"/>
<dbReference type="SMART" id="SM00213">
    <property type="entry name" value="UBQ"/>
    <property type="match status" value="1"/>
</dbReference>
<dbReference type="InterPro" id="IPR029071">
    <property type="entry name" value="Ubiquitin-like_domsf"/>
</dbReference>
<comment type="caution">
    <text evidence="4">The sequence shown here is derived from an EMBL/GenBank/DDBJ whole genome shotgun (WGS) entry which is preliminary data.</text>
</comment>
<dbReference type="PANTHER" id="PTHR48051">
    <property type="match status" value="1"/>
</dbReference>
<accession>A0ABR0XW21</accession>
<sequence>MDSQAPGDRDASKIKLNIKFSGRSIPVEIAVTSTIKDLKSLLLTLTNVLPRGQKLIFKGKVLSDELTLASSDIRDGSKIMLMASQGLHQGDGLIKKETLVLPGAKGVADVTRGKKGKTEDSVTKSQLERWKATGVIALSNCHLSTIPEDVWTCGPSARVLDLSLNSLHEVPDAIGCLSSIQKLLLSGNQLSDKSIGWEGLTSLKALVVLSLNQNNLTAFPSALGALRCLKQLHIENNKLTCIPTEIGFLTELQVLKAQNNRLKTIPTSIGGCVSLVEVDLSCNLLAELPETFGSLRNLKALYLGNNGLKFLPNTLFKMCLQLSILDLHGTEITMDLLRQFEGWESFDERRRLKHQKQLDFRVTGSAEFDEGADKNWEYGLRSSERV</sequence>
<organism evidence="4 5">
    <name type="scientific">Rehmannia glutinosa</name>
    <name type="common">Chinese foxglove</name>
    <dbReference type="NCBI Taxonomy" id="99300"/>
    <lineage>
        <taxon>Eukaryota</taxon>
        <taxon>Viridiplantae</taxon>
        <taxon>Streptophyta</taxon>
        <taxon>Embryophyta</taxon>
        <taxon>Tracheophyta</taxon>
        <taxon>Spermatophyta</taxon>
        <taxon>Magnoliopsida</taxon>
        <taxon>eudicotyledons</taxon>
        <taxon>Gunneridae</taxon>
        <taxon>Pentapetalae</taxon>
        <taxon>asterids</taxon>
        <taxon>lamiids</taxon>
        <taxon>Lamiales</taxon>
        <taxon>Orobanchaceae</taxon>
        <taxon>Rehmannieae</taxon>
        <taxon>Rehmannia</taxon>
    </lineage>
</organism>
<keyword evidence="2" id="KW-0677">Repeat</keyword>
<dbReference type="SUPFAM" id="SSF54236">
    <property type="entry name" value="Ubiquitin-like"/>
    <property type="match status" value="1"/>
</dbReference>
<dbReference type="EMBL" id="JABTTQ020000001">
    <property type="protein sequence ID" value="KAK6163416.1"/>
    <property type="molecule type" value="Genomic_DNA"/>
</dbReference>
<dbReference type="Gene3D" id="3.10.20.90">
    <property type="entry name" value="Phosphatidylinositol 3-kinase Catalytic Subunit, Chain A, domain 1"/>
    <property type="match status" value="1"/>
</dbReference>
<dbReference type="InterPro" id="IPR000626">
    <property type="entry name" value="Ubiquitin-like_dom"/>
</dbReference>
<dbReference type="Gene3D" id="3.80.10.10">
    <property type="entry name" value="Ribonuclease Inhibitor"/>
    <property type="match status" value="2"/>
</dbReference>
<dbReference type="InterPro" id="IPR050216">
    <property type="entry name" value="LRR_domain-containing"/>
</dbReference>
<dbReference type="SUPFAM" id="SSF52058">
    <property type="entry name" value="L domain-like"/>
    <property type="match status" value="1"/>
</dbReference>
<dbReference type="PROSITE" id="PS50053">
    <property type="entry name" value="UBIQUITIN_2"/>
    <property type="match status" value="1"/>
</dbReference>
<reference evidence="4 5" key="1">
    <citation type="journal article" date="2021" name="Comput. Struct. Biotechnol. J.">
        <title>De novo genome assembly of the potent medicinal plant Rehmannia glutinosa using nanopore technology.</title>
        <authorList>
            <person name="Ma L."/>
            <person name="Dong C."/>
            <person name="Song C."/>
            <person name="Wang X."/>
            <person name="Zheng X."/>
            <person name="Niu Y."/>
            <person name="Chen S."/>
            <person name="Feng W."/>
        </authorList>
    </citation>
    <scope>NUCLEOTIDE SEQUENCE [LARGE SCALE GENOMIC DNA]</scope>
    <source>
        <strain evidence="4">DH-2019</strain>
    </source>
</reference>
<dbReference type="InterPro" id="IPR032675">
    <property type="entry name" value="LRR_dom_sf"/>
</dbReference>
<dbReference type="Proteomes" id="UP001318860">
    <property type="component" value="Unassembled WGS sequence"/>
</dbReference>
<protein>
    <recommendedName>
        <fullName evidence="3">Ubiquitin-like domain-containing protein</fullName>
    </recommendedName>
</protein>
<dbReference type="InterPro" id="IPR001611">
    <property type="entry name" value="Leu-rich_rpt"/>
</dbReference>
<evidence type="ECO:0000313" key="4">
    <source>
        <dbReference type="EMBL" id="KAK6163416.1"/>
    </source>
</evidence>
<evidence type="ECO:0000259" key="3">
    <source>
        <dbReference type="PROSITE" id="PS50053"/>
    </source>
</evidence>
<feature type="domain" description="Ubiquitin-like" evidence="3">
    <location>
        <begin position="14"/>
        <end position="85"/>
    </location>
</feature>
<keyword evidence="1" id="KW-0433">Leucine-rich repeat</keyword>
<evidence type="ECO:0000256" key="1">
    <source>
        <dbReference type="ARBA" id="ARBA00022614"/>
    </source>
</evidence>
<dbReference type="InterPro" id="IPR003591">
    <property type="entry name" value="Leu-rich_rpt_typical-subtyp"/>
</dbReference>
<name>A0ABR0XW21_REHGL</name>
<gene>
    <name evidence="4" type="ORF">DH2020_000280</name>
</gene>
<keyword evidence="5" id="KW-1185">Reference proteome</keyword>
<dbReference type="Pfam" id="PF13855">
    <property type="entry name" value="LRR_8"/>
    <property type="match status" value="2"/>
</dbReference>
<dbReference type="PANTHER" id="PTHR48051:SF1">
    <property type="entry name" value="RAS SUPPRESSOR PROTEIN 1"/>
    <property type="match status" value="1"/>
</dbReference>
<dbReference type="SMART" id="SM00369">
    <property type="entry name" value="LRR_TYP"/>
    <property type="match status" value="6"/>
</dbReference>
<dbReference type="Pfam" id="PF00240">
    <property type="entry name" value="ubiquitin"/>
    <property type="match status" value="1"/>
</dbReference>
<evidence type="ECO:0000313" key="5">
    <source>
        <dbReference type="Proteomes" id="UP001318860"/>
    </source>
</evidence>